<protein>
    <submittedName>
        <fullName evidence="1">Uncharacterized protein</fullName>
    </submittedName>
</protein>
<sequence length="128" mass="14786">MGCRHFTGASISLPVMFAKANLMFMRRGTDQVRQFRDGLLVFFDDARDGLLMFNLAAQENLLKRNKEIGKWIGGMVRHAVVGLERERVGMTRQCVGLRLDFEISILKHLEENARKEKMYHMKPAELTM</sequence>
<dbReference type="EMBL" id="BGPR01001489">
    <property type="protein sequence ID" value="GBM55177.1"/>
    <property type="molecule type" value="Genomic_DNA"/>
</dbReference>
<name>A0A4Y2GPR3_ARAVE</name>
<evidence type="ECO:0000313" key="1">
    <source>
        <dbReference type="EMBL" id="GBM55177.1"/>
    </source>
</evidence>
<comment type="caution">
    <text evidence="1">The sequence shown here is derived from an EMBL/GenBank/DDBJ whole genome shotgun (WGS) entry which is preliminary data.</text>
</comment>
<dbReference type="AlphaFoldDB" id="A0A4Y2GPR3"/>
<proteinExistence type="predicted"/>
<organism evidence="1 2">
    <name type="scientific">Araneus ventricosus</name>
    <name type="common">Orbweaver spider</name>
    <name type="synonym">Epeira ventricosa</name>
    <dbReference type="NCBI Taxonomy" id="182803"/>
    <lineage>
        <taxon>Eukaryota</taxon>
        <taxon>Metazoa</taxon>
        <taxon>Ecdysozoa</taxon>
        <taxon>Arthropoda</taxon>
        <taxon>Chelicerata</taxon>
        <taxon>Arachnida</taxon>
        <taxon>Araneae</taxon>
        <taxon>Araneomorphae</taxon>
        <taxon>Entelegynae</taxon>
        <taxon>Araneoidea</taxon>
        <taxon>Araneidae</taxon>
        <taxon>Araneus</taxon>
    </lineage>
</organism>
<keyword evidence="2" id="KW-1185">Reference proteome</keyword>
<dbReference type="Proteomes" id="UP000499080">
    <property type="component" value="Unassembled WGS sequence"/>
</dbReference>
<gene>
    <name evidence="1" type="ORF">AVEN_182132_1</name>
</gene>
<accession>A0A4Y2GPR3</accession>
<reference evidence="1 2" key="1">
    <citation type="journal article" date="2019" name="Sci. Rep.">
        <title>Orb-weaving spider Araneus ventricosus genome elucidates the spidroin gene catalogue.</title>
        <authorList>
            <person name="Kono N."/>
            <person name="Nakamura H."/>
            <person name="Ohtoshi R."/>
            <person name="Moran D.A.P."/>
            <person name="Shinohara A."/>
            <person name="Yoshida Y."/>
            <person name="Fujiwara M."/>
            <person name="Mori M."/>
            <person name="Tomita M."/>
            <person name="Arakawa K."/>
        </authorList>
    </citation>
    <scope>NUCLEOTIDE SEQUENCE [LARGE SCALE GENOMIC DNA]</scope>
</reference>
<evidence type="ECO:0000313" key="2">
    <source>
        <dbReference type="Proteomes" id="UP000499080"/>
    </source>
</evidence>